<dbReference type="InterPro" id="IPR051742">
    <property type="entry name" value="Ribosome_Assembly_uL10"/>
</dbReference>
<keyword evidence="6" id="KW-0690">Ribosome biogenesis</keyword>
<dbReference type="SUPFAM" id="SSF160369">
    <property type="entry name" value="Ribosomal protein L10-like"/>
    <property type="match status" value="1"/>
</dbReference>
<accession>A0A0W4ZMU5</accession>
<dbReference type="Gene3D" id="3.90.105.20">
    <property type="match status" value="1"/>
</dbReference>
<dbReference type="CDD" id="cd05796">
    <property type="entry name" value="Ribosomal_P0_like"/>
    <property type="match status" value="1"/>
</dbReference>
<dbReference type="PANTHER" id="PTHR45841">
    <property type="entry name" value="MRNA TURNOVER PROTEIN 4 MRTO4"/>
    <property type="match status" value="1"/>
</dbReference>
<sequence length="236" mass="27560">MPKSKRSRIVSLTKTKKKDYEHKKKLFQDIRDYIDKYEYIWVFCIENMRNIHLKEVRNEWKNSRMIVGRIKVIAKSLGLTKDEEYRENLSKLAKMLTGEVGVLFTSEPVSFVVNFFSKFSRMDFARSGFMSPFTFTVPAGTVYSKGGRIPIDNDNPLPHTFDSVLRGLGMPTLLKNGYVTLFNEYTICKEGDILDSRQTRLLKIFGVIMSEFKIKLKGYWSSLDNEVRSMDDYLEH</sequence>
<evidence type="ECO:0000256" key="5">
    <source>
        <dbReference type="ARBA" id="ARBA00023242"/>
    </source>
</evidence>
<proteinExistence type="inferred from homology"/>
<evidence type="ECO:0000313" key="9">
    <source>
        <dbReference type="Proteomes" id="UP000054454"/>
    </source>
</evidence>
<evidence type="ECO:0000256" key="1">
    <source>
        <dbReference type="ARBA" id="ARBA00004046"/>
    </source>
</evidence>
<dbReference type="GO" id="GO:0005737">
    <property type="term" value="C:cytoplasm"/>
    <property type="evidence" value="ECO:0007669"/>
    <property type="project" value="UniProtKB-SubCell"/>
</dbReference>
<dbReference type="InterPro" id="IPR043141">
    <property type="entry name" value="Ribosomal_uL10-like_sf"/>
</dbReference>
<evidence type="ECO:0000256" key="3">
    <source>
        <dbReference type="ARBA" id="ARBA00011117"/>
    </source>
</evidence>
<comment type="subcellular location">
    <subcellularLocation>
        <location evidence="6">Cytoplasm</location>
    </subcellularLocation>
    <subcellularLocation>
        <location evidence="6">Nucleus</location>
        <location evidence="6">Nucleolus</location>
    </subcellularLocation>
</comment>
<organism evidence="8 9">
    <name type="scientific">Pneumocystis carinii (strain B80)</name>
    <name type="common">Rat pneumocystis pneumonia agent</name>
    <name type="synonym">Pneumocystis carinii f. sp. carinii</name>
    <dbReference type="NCBI Taxonomy" id="1408658"/>
    <lineage>
        <taxon>Eukaryota</taxon>
        <taxon>Fungi</taxon>
        <taxon>Dikarya</taxon>
        <taxon>Ascomycota</taxon>
        <taxon>Taphrinomycotina</taxon>
        <taxon>Pneumocystomycetes</taxon>
        <taxon>Pneumocystaceae</taxon>
        <taxon>Pneumocystis</taxon>
    </lineage>
</organism>
<dbReference type="Pfam" id="PF17777">
    <property type="entry name" value="RL10P_insert"/>
    <property type="match status" value="1"/>
</dbReference>
<keyword evidence="9" id="KW-1185">Reference proteome</keyword>
<dbReference type="GO" id="GO:0005730">
    <property type="term" value="C:nucleolus"/>
    <property type="evidence" value="ECO:0007669"/>
    <property type="project" value="UniProtKB-SubCell"/>
</dbReference>
<evidence type="ECO:0000313" key="8">
    <source>
        <dbReference type="EMBL" id="KTW29694.1"/>
    </source>
</evidence>
<dbReference type="RefSeq" id="XP_018226681.1">
    <property type="nucleotide sequence ID" value="XM_018369498.1"/>
</dbReference>
<evidence type="ECO:0000259" key="7">
    <source>
        <dbReference type="Pfam" id="PF17777"/>
    </source>
</evidence>
<dbReference type="Gene3D" id="3.30.70.1730">
    <property type="match status" value="1"/>
</dbReference>
<dbReference type="GO" id="GO:0006364">
    <property type="term" value="P:rRNA processing"/>
    <property type="evidence" value="ECO:0007669"/>
    <property type="project" value="TreeGrafter"/>
</dbReference>
<comment type="function">
    <text evidence="1 6">Component of the ribosome assembly machinery. Nuclear paralog of the ribosomal protein P0, it binds pre-60S subunits at an early stage of assembly in the nucleolus, and is replaced by P0 in cytoplasmic pre-60S subunits and mature 80S ribosomes.</text>
</comment>
<gene>
    <name evidence="8" type="ORF">T552_00902</name>
</gene>
<dbReference type="InterPro" id="IPR040637">
    <property type="entry name" value="Ribosomal_uL10-like_insert"/>
</dbReference>
<dbReference type="Proteomes" id="UP000054454">
    <property type="component" value="Unassembled WGS sequence"/>
</dbReference>
<keyword evidence="5 6" id="KW-0539">Nucleus</keyword>
<dbReference type="InterPro" id="IPR033867">
    <property type="entry name" value="Mrt4"/>
</dbReference>
<comment type="subunit">
    <text evidence="3 6">Associates with the pre-60S ribosomal particle.</text>
</comment>
<reference evidence="9" key="1">
    <citation type="journal article" date="2016" name="Nat. Commun.">
        <title>Genome analysis of three Pneumocystis species reveals adaptation mechanisms to life exclusively in mammalian hosts.</title>
        <authorList>
            <person name="Ma L."/>
            <person name="Chen Z."/>
            <person name="Huang D.W."/>
            <person name="Kutty G."/>
            <person name="Ishihara M."/>
            <person name="Wang H."/>
            <person name="Abouelleil A."/>
            <person name="Bishop L."/>
            <person name="Davey E."/>
            <person name="Deng R."/>
            <person name="Deng X."/>
            <person name="Fan L."/>
            <person name="Fantoni G."/>
            <person name="Fitzgerald M."/>
            <person name="Gogineni E."/>
            <person name="Goldberg J.M."/>
            <person name="Handley G."/>
            <person name="Hu X."/>
            <person name="Huber C."/>
            <person name="Jiao X."/>
            <person name="Jones K."/>
            <person name="Levin J.Z."/>
            <person name="Liu Y."/>
            <person name="Macdonald P."/>
            <person name="Melnikov A."/>
            <person name="Raley C."/>
            <person name="Sassi M."/>
            <person name="Sherman B.T."/>
            <person name="Song X."/>
            <person name="Sykes S."/>
            <person name="Tran B."/>
            <person name="Walsh L."/>
            <person name="Xia Y."/>
            <person name="Yang J."/>
            <person name="Young S."/>
            <person name="Zeng Q."/>
            <person name="Zheng X."/>
            <person name="Stephens R."/>
            <person name="Nusbaum C."/>
            <person name="Birren B.W."/>
            <person name="Azadi P."/>
            <person name="Lempicki R.A."/>
            <person name="Cuomo C.A."/>
            <person name="Kovacs J.A."/>
        </authorList>
    </citation>
    <scope>NUCLEOTIDE SEQUENCE [LARGE SCALE GENOMIC DNA]</scope>
    <source>
        <strain evidence="9">B80</strain>
    </source>
</reference>
<dbReference type="FunFam" id="3.90.105.20:FF:000003">
    <property type="entry name" value="Ribosome assembly factor mrt4"/>
    <property type="match status" value="1"/>
</dbReference>
<protein>
    <recommendedName>
        <fullName evidence="6">Ribosome assembly factor mrt4</fullName>
    </recommendedName>
</protein>
<dbReference type="GO" id="GO:0000956">
    <property type="term" value="P:nuclear-transcribed mRNA catabolic process"/>
    <property type="evidence" value="ECO:0007669"/>
    <property type="project" value="TreeGrafter"/>
</dbReference>
<comment type="caution">
    <text evidence="8">The sequence shown here is derived from an EMBL/GenBank/DDBJ whole genome shotgun (WGS) entry which is preliminary data.</text>
</comment>
<dbReference type="GO" id="GO:0000027">
    <property type="term" value="P:ribosomal large subunit assembly"/>
    <property type="evidence" value="ECO:0007669"/>
    <property type="project" value="InterPro"/>
</dbReference>
<dbReference type="Pfam" id="PF00466">
    <property type="entry name" value="Ribosomal_L10"/>
    <property type="match status" value="1"/>
</dbReference>
<dbReference type="AlphaFoldDB" id="A0A0W4ZMU5"/>
<dbReference type="OrthoDB" id="10262308at2759"/>
<dbReference type="InterPro" id="IPR043164">
    <property type="entry name" value="Ribosomal_uL10-like_insert_sf"/>
</dbReference>
<evidence type="ECO:0000256" key="6">
    <source>
        <dbReference type="RuleBase" id="RU364039"/>
    </source>
</evidence>
<dbReference type="VEuPathDB" id="FungiDB:T552_00902"/>
<dbReference type="PANTHER" id="PTHR45841:SF1">
    <property type="entry name" value="MRNA TURNOVER PROTEIN 4 HOMOLOG"/>
    <property type="match status" value="1"/>
</dbReference>
<evidence type="ECO:0000256" key="2">
    <source>
        <dbReference type="ARBA" id="ARBA00008889"/>
    </source>
</evidence>
<dbReference type="GeneID" id="28935700"/>
<dbReference type="InterPro" id="IPR001790">
    <property type="entry name" value="Ribosomal_uL10"/>
</dbReference>
<comment type="similarity">
    <text evidence="2 6">Belongs to the universal ribosomal protein uL10 family.</text>
</comment>
<dbReference type="GO" id="GO:0003723">
    <property type="term" value="F:RNA binding"/>
    <property type="evidence" value="ECO:0007669"/>
    <property type="project" value="TreeGrafter"/>
</dbReference>
<feature type="domain" description="Large ribosomal subunit protein uL10-like insertion" evidence="7">
    <location>
        <begin position="125"/>
        <end position="207"/>
    </location>
</feature>
<dbReference type="EMBL" id="LFVZ01000004">
    <property type="protein sequence ID" value="KTW29694.1"/>
    <property type="molecule type" value="Genomic_DNA"/>
</dbReference>
<evidence type="ECO:0000256" key="4">
    <source>
        <dbReference type="ARBA" id="ARBA00022490"/>
    </source>
</evidence>
<dbReference type="GO" id="GO:0030687">
    <property type="term" value="C:preribosome, large subunit precursor"/>
    <property type="evidence" value="ECO:0007669"/>
    <property type="project" value="TreeGrafter"/>
</dbReference>
<keyword evidence="4 6" id="KW-0963">Cytoplasm</keyword>
<dbReference type="FunFam" id="3.30.70.1730:FF:000005">
    <property type="entry name" value="Ribosome assembly factor mrt4"/>
    <property type="match status" value="1"/>
</dbReference>
<name>A0A0W4ZMU5_PNEC8</name>